<comment type="subunit">
    <text evidence="3">The complex is composed of two ATP-binding proteins (UgpC), two transmembrane proteins (UgpA and UgpE) and a solute-binding protein (UgpB).</text>
</comment>
<proteinExistence type="inferred from homology"/>
<evidence type="ECO:0000313" key="9">
    <source>
        <dbReference type="Proteomes" id="UP000831607"/>
    </source>
</evidence>
<evidence type="ECO:0000256" key="6">
    <source>
        <dbReference type="ARBA" id="ARBA00022729"/>
    </source>
</evidence>
<dbReference type="PANTHER" id="PTHR43649:SF31">
    <property type="entry name" value="SN-GLYCEROL-3-PHOSPHATE-BINDING PERIPLASMIC PROTEIN UGPB"/>
    <property type="match status" value="1"/>
</dbReference>
<evidence type="ECO:0000256" key="5">
    <source>
        <dbReference type="ARBA" id="ARBA00022448"/>
    </source>
</evidence>
<dbReference type="PANTHER" id="PTHR43649">
    <property type="entry name" value="ARABINOSE-BINDING PROTEIN-RELATED"/>
    <property type="match status" value="1"/>
</dbReference>
<dbReference type="EMBL" id="CP063982">
    <property type="protein sequence ID" value="UOD51234.1"/>
    <property type="molecule type" value="Genomic_DNA"/>
</dbReference>
<protein>
    <recommendedName>
        <fullName evidence="4">sn-glycerol-3-phosphate-binding periplasmic protein UgpB</fullName>
    </recommendedName>
</protein>
<gene>
    <name evidence="8" type="ORF">DHf2319_04910</name>
</gene>
<feature type="signal peptide" evidence="7">
    <location>
        <begin position="1"/>
        <end position="23"/>
    </location>
</feature>
<keyword evidence="5" id="KW-0813">Transport</keyword>
<evidence type="ECO:0000256" key="4">
    <source>
        <dbReference type="ARBA" id="ARBA00017470"/>
    </source>
</evidence>
<accession>A0ABY4AM37</accession>
<feature type="chain" id="PRO_5045070878" description="sn-glycerol-3-phosphate-binding periplasmic protein UgpB" evidence="7">
    <location>
        <begin position="24"/>
        <end position="429"/>
    </location>
</feature>
<sequence length="429" mass="47340">MKPIVSRLAILGMSTLLATPAFAQKTEIEIWHTLSGPNRSEFESLISRFNGSQSNVVVDLTHYDDQAELEEDAAQAIAGKRDKPDLVQLRDNRSPEAVAQHKDILPLYQLLAKYPVPDASWFLEKTTDFVRDSKGRLLAFPYMAEVPVMFYNIDLYRGAGLDANAPPPTWPDFQAHLLKLRNDGGVSCPYVTSDQVKVHIENLAPINDEYYLTPDNGLKSSKNLAFNFNTLYMRHLSLMVSWRKTDLLMQHSAAGQATSAFTQGRCAVLTAASGALGEVRQSGVRFGVAPIPYYAQETKKPGAPFIGGSALWAVKGHSAERQKATAQLLAYLATPVVAAQWHQRTGYMPLTDAAFRAADVSFYNRIPGARKVVEQMTNGDSKKSAGFDVRNYPKILVLLNQAFDQALSDQTPPMSALMNAKSEAAKLMR</sequence>
<name>A0ABY4AM37_9BURK</name>
<dbReference type="Gene3D" id="3.40.190.10">
    <property type="entry name" value="Periplasmic binding protein-like II"/>
    <property type="match status" value="2"/>
</dbReference>
<evidence type="ECO:0000256" key="3">
    <source>
        <dbReference type="ARBA" id="ARBA00011557"/>
    </source>
</evidence>
<dbReference type="InterPro" id="IPR050490">
    <property type="entry name" value="Bact_solute-bd_prot1"/>
</dbReference>
<comment type="similarity">
    <text evidence="2">Belongs to the bacterial solute-binding protein 1 family.</text>
</comment>
<dbReference type="InterPro" id="IPR006059">
    <property type="entry name" value="SBP"/>
</dbReference>
<organism evidence="8 9">
    <name type="scientific">Orrella daihaiensis</name>
    <dbReference type="NCBI Taxonomy" id="2782176"/>
    <lineage>
        <taxon>Bacteria</taxon>
        <taxon>Pseudomonadati</taxon>
        <taxon>Pseudomonadota</taxon>
        <taxon>Betaproteobacteria</taxon>
        <taxon>Burkholderiales</taxon>
        <taxon>Alcaligenaceae</taxon>
        <taxon>Orrella</taxon>
    </lineage>
</organism>
<keyword evidence="9" id="KW-1185">Reference proteome</keyword>
<evidence type="ECO:0000256" key="1">
    <source>
        <dbReference type="ARBA" id="ARBA00004418"/>
    </source>
</evidence>
<comment type="subcellular location">
    <subcellularLocation>
        <location evidence="1">Periplasm</location>
    </subcellularLocation>
</comment>
<dbReference type="SUPFAM" id="SSF53850">
    <property type="entry name" value="Periplasmic binding protein-like II"/>
    <property type="match status" value="1"/>
</dbReference>
<dbReference type="Pfam" id="PF13416">
    <property type="entry name" value="SBP_bac_8"/>
    <property type="match status" value="1"/>
</dbReference>
<dbReference type="Proteomes" id="UP000831607">
    <property type="component" value="Chromosome"/>
</dbReference>
<evidence type="ECO:0000313" key="8">
    <source>
        <dbReference type="EMBL" id="UOD51234.1"/>
    </source>
</evidence>
<keyword evidence="6 7" id="KW-0732">Signal</keyword>
<evidence type="ECO:0000256" key="2">
    <source>
        <dbReference type="ARBA" id="ARBA00008520"/>
    </source>
</evidence>
<evidence type="ECO:0000256" key="7">
    <source>
        <dbReference type="SAM" id="SignalP"/>
    </source>
</evidence>
<reference evidence="8 9" key="1">
    <citation type="submission" date="2020-11" db="EMBL/GenBank/DDBJ databases">
        <title>Algicoccus daihaiensis sp.nov., isolated from Daihai Lake in Inner Mongolia.</title>
        <authorList>
            <person name="Kai J."/>
        </authorList>
    </citation>
    <scope>NUCLEOTIDE SEQUENCE [LARGE SCALE GENOMIC DNA]</scope>
    <source>
        <strain evidence="9">f23</strain>
    </source>
</reference>